<dbReference type="InterPro" id="IPR029479">
    <property type="entry name" value="Nitroreductase"/>
</dbReference>
<keyword evidence="5" id="KW-0521">NADP</keyword>
<dbReference type="CDD" id="cd02149">
    <property type="entry name" value="NfsB-like"/>
    <property type="match status" value="1"/>
</dbReference>
<evidence type="ECO:0000256" key="5">
    <source>
        <dbReference type="ARBA" id="ARBA00022857"/>
    </source>
</evidence>
<evidence type="ECO:0000259" key="7">
    <source>
        <dbReference type="Pfam" id="PF00881"/>
    </source>
</evidence>
<proteinExistence type="inferred from homology"/>
<reference evidence="8 9" key="1">
    <citation type="submission" date="2018-07" db="EMBL/GenBank/DDBJ databases">
        <title>Leeuwenhoekiella genomics.</title>
        <authorList>
            <person name="Tahon G."/>
            <person name="Willems A."/>
        </authorList>
    </citation>
    <scope>NUCLEOTIDE SEQUENCE [LARGE SCALE GENOMIC DNA]</scope>
    <source>
        <strain evidence="8 9">R-50232</strain>
    </source>
</reference>
<evidence type="ECO:0000256" key="2">
    <source>
        <dbReference type="ARBA" id="ARBA00007118"/>
    </source>
</evidence>
<dbReference type="PANTHER" id="PTHR43673:SF2">
    <property type="entry name" value="NITROREDUCTASE"/>
    <property type="match status" value="1"/>
</dbReference>
<feature type="domain" description="Nitroreductase" evidence="7">
    <location>
        <begin position="10"/>
        <end position="187"/>
    </location>
</feature>
<dbReference type="Gene3D" id="3.40.109.10">
    <property type="entry name" value="NADH Oxidase"/>
    <property type="match status" value="1"/>
</dbReference>
<keyword evidence="4" id="KW-0288">FMN</keyword>
<dbReference type="InterPro" id="IPR000415">
    <property type="entry name" value="Nitroreductase-like"/>
</dbReference>
<gene>
    <name evidence="8" type="ORF">DSM04_10556</name>
</gene>
<evidence type="ECO:0000256" key="4">
    <source>
        <dbReference type="ARBA" id="ARBA00022643"/>
    </source>
</evidence>
<dbReference type="SUPFAM" id="SSF55469">
    <property type="entry name" value="FMN-dependent nitroreductase-like"/>
    <property type="match status" value="1"/>
</dbReference>
<organism evidence="8 9">
    <name type="scientific">Leeuwenhoekiella aestuarii</name>
    <dbReference type="NCBI Taxonomy" id="2249426"/>
    <lineage>
        <taxon>Bacteria</taxon>
        <taxon>Pseudomonadati</taxon>
        <taxon>Bacteroidota</taxon>
        <taxon>Flavobacteriia</taxon>
        <taxon>Flavobacteriales</taxon>
        <taxon>Flavobacteriaceae</taxon>
        <taxon>Leeuwenhoekiella</taxon>
    </lineage>
</organism>
<protein>
    <submittedName>
        <fullName evidence="8">Nitroreductase</fullName>
    </submittedName>
</protein>
<keyword evidence="9" id="KW-1185">Reference proteome</keyword>
<keyword evidence="6" id="KW-0560">Oxidoreductase</keyword>
<accession>A0A4Q0NTD0</accession>
<comment type="cofactor">
    <cofactor evidence="1">
        <name>FMN</name>
        <dbReference type="ChEBI" id="CHEBI:58210"/>
    </cofactor>
</comment>
<dbReference type="Pfam" id="PF00881">
    <property type="entry name" value="Nitroreductase"/>
    <property type="match status" value="1"/>
</dbReference>
<keyword evidence="3" id="KW-0285">Flavoprotein</keyword>
<dbReference type="InterPro" id="IPR033878">
    <property type="entry name" value="NfsB-like"/>
</dbReference>
<dbReference type="EMBL" id="QOVI01000005">
    <property type="protein sequence ID" value="RXG13078.1"/>
    <property type="molecule type" value="Genomic_DNA"/>
</dbReference>
<dbReference type="PANTHER" id="PTHR43673">
    <property type="entry name" value="NAD(P)H NITROREDUCTASE YDGI-RELATED"/>
    <property type="match status" value="1"/>
</dbReference>
<evidence type="ECO:0000256" key="6">
    <source>
        <dbReference type="ARBA" id="ARBA00023002"/>
    </source>
</evidence>
<evidence type="ECO:0000256" key="1">
    <source>
        <dbReference type="ARBA" id="ARBA00001917"/>
    </source>
</evidence>
<sequence>MMSNYIENLNWRYATKKFDASKKVSAEDLQTLKDAVQLSASSYGLQPYKIVVVEEETVKEQLKEAGYNQSQFTDASAIFVFAHQTDFGEELVDSYINHAERIQQVEAGSLEQYADLMRNALLNLPQEAKAGWTSRQAYIALGNLLSAAAAHKIDTCPMEGFDADAFDSILGLKDQNLHAVVVAAVGYRSADDKMQHAKKVRRPQEELFITI</sequence>
<evidence type="ECO:0000256" key="3">
    <source>
        <dbReference type="ARBA" id="ARBA00022630"/>
    </source>
</evidence>
<evidence type="ECO:0000313" key="8">
    <source>
        <dbReference type="EMBL" id="RXG13078.1"/>
    </source>
</evidence>
<evidence type="ECO:0000313" key="9">
    <source>
        <dbReference type="Proteomes" id="UP000289821"/>
    </source>
</evidence>
<dbReference type="GO" id="GO:0016491">
    <property type="term" value="F:oxidoreductase activity"/>
    <property type="evidence" value="ECO:0007669"/>
    <property type="project" value="UniProtKB-KW"/>
</dbReference>
<name>A0A4Q0NTD0_9FLAO</name>
<comment type="similarity">
    <text evidence="2">Belongs to the nitroreductase family.</text>
</comment>
<dbReference type="AlphaFoldDB" id="A0A4Q0NTD0"/>
<dbReference type="Proteomes" id="UP000289821">
    <property type="component" value="Unassembled WGS sequence"/>
</dbReference>
<comment type="caution">
    <text evidence="8">The sequence shown here is derived from an EMBL/GenBank/DDBJ whole genome shotgun (WGS) entry which is preliminary data.</text>
</comment>